<comment type="caution">
    <text evidence="1">The sequence shown here is derived from an EMBL/GenBank/DDBJ whole genome shotgun (WGS) entry which is preliminary data.</text>
</comment>
<dbReference type="Proteomes" id="UP000655208">
    <property type="component" value="Unassembled WGS sequence"/>
</dbReference>
<gene>
    <name evidence="1" type="ORF">GCM10011594_10480</name>
</gene>
<evidence type="ECO:0008006" key="3">
    <source>
        <dbReference type="Google" id="ProtNLM"/>
    </source>
</evidence>
<dbReference type="AlphaFoldDB" id="A0A917WBV4"/>
<sequence>MTVPAGPAGYDAALGRQKPAKGERAAVLRYLEDDEAVHARHVGSAVRETGPERVLFDGTVVVLVTDRKLVLGRGSGGIRPRWEVITLPFGHLEPDVSVDSGSGAAVRVPGSGRRSWAVDLPDAESAGRLAEVLRTALAAYRRERMGLTD</sequence>
<reference evidence="1" key="2">
    <citation type="submission" date="2020-09" db="EMBL/GenBank/DDBJ databases">
        <authorList>
            <person name="Sun Q."/>
            <person name="Zhou Y."/>
        </authorList>
    </citation>
    <scope>NUCLEOTIDE SEQUENCE</scope>
    <source>
        <strain evidence="1">CGMCC 4.7308</strain>
    </source>
</reference>
<evidence type="ECO:0000313" key="2">
    <source>
        <dbReference type="Proteomes" id="UP000655208"/>
    </source>
</evidence>
<dbReference type="RefSeq" id="WP_188940445.1">
    <property type="nucleotide sequence ID" value="NZ_BMNA01000002.1"/>
</dbReference>
<keyword evidence="2" id="KW-1185">Reference proteome</keyword>
<reference evidence="1" key="1">
    <citation type="journal article" date="2014" name="Int. J. Syst. Evol. Microbiol.">
        <title>Complete genome sequence of Corynebacterium casei LMG S-19264T (=DSM 44701T), isolated from a smear-ripened cheese.</title>
        <authorList>
            <consortium name="US DOE Joint Genome Institute (JGI-PGF)"/>
            <person name="Walter F."/>
            <person name="Albersmeier A."/>
            <person name="Kalinowski J."/>
            <person name="Ruckert C."/>
        </authorList>
    </citation>
    <scope>NUCLEOTIDE SEQUENCE</scope>
    <source>
        <strain evidence="1">CGMCC 4.7308</strain>
    </source>
</reference>
<dbReference type="EMBL" id="BMNA01000002">
    <property type="protein sequence ID" value="GGL92630.1"/>
    <property type="molecule type" value="Genomic_DNA"/>
</dbReference>
<organism evidence="1 2">
    <name type="scientific">Nakamurella endophytica</name>
    <dbReference type="NCBI Taxonomy" id="1748367"/>
    <lineage>
        <taxon>Bacteria</taxon>
        <taxon>Bacillati</taxon>
        <taxon>Actinomycetota</taxon>
        <taxon>Actinomycetes</taxon>
        <taxon>Nakamurellales</taxon>
        <taxon>Nakamurellaceae</taxon>
        <taxon>Nakamurella</taxon>
    </lineage>
</organism>
<name>A0A917WBV4_9ACTN</name>
<proteinExistence type="predicted"/>
<evidence type="ECO:0000313" key="1">
    <source>
        <dbReference type="EMBL" id="GGL92630.1"/>
    </source>
</evidence>
<accession>A0A917WBV4</accession>
<protein>
    <recommendedName>
        <fullName evidence="3">PH domain-containing protein</fullName>
    </recommendedName>
</protein>